<dbReference type="EMBL" id="JAAIIJ010000005">
    <property type="protein sequence ID" value="NMN01871.1"/>
    <property type="molecule type" value="Genomic_DNA"/>
</dbReference>
<keyword evidence="1" id="KW-0472">Membrane</keyword>
<feature type="transmembrane region" description="Helical" evidence="1">
    <location>
        <begin position="14"/>
        <end position="43"/>
    </location>
</feature>
<organism evidence="2 3">
    <name type="scientific">Bifidobacterium panos</name>
    <dbReference type="NCBI Taxonomy" id="2675321"/>
    <lineage>
        <taxon>Bacteria</taxon>
        <taxon>Bacillati</taxon>
        <taxon>Actinomycetota</taxon>
        <taxon>Actinomycetes</taxon>
        <taxon>Bifidobacteriales</taxon>
        <taxon>Bifidobacteriaceae</taxon>
        <taxon>Bifidobacterium</taxon>
    </lineage>
</organism>
<comment type="caution">
    <text evidence="2">The sequence shown here is derived from an EMBL/GenBank/DDBJ whole genome shotgun (WGS) entry which is preliminary data.</text>
</comment>
<evidence type="ECO:0000313" key="2">
    <source>
        <dbReference type="EMBL" id="NMN01871.1"/>
    </source>
</evidence>
<accession>A0ABX1SYK1</accession>
<evidence type="ECO:0000313" key="3">
    <source>
        <dbReference type="Proteomes" id="UP000553756"/>
    </source>
</evidence>
<keyword evidence="1" id="KW-0812">Transmembrane</keyword>
<proteinExistence type="predicted"/>
<keyword evidence="1" id="KW-1133">Transmembrane helix</keyword>
<name>A0ABX1SYK1_9BIFI</name>
<dbReference type="RefSeq" id="WP_172144375.1">
    <property type="nucleotide sequence ID" value="NZ_JAAIIJ010000005.1"/>
</dbReference>
<dbReference type="Proteomes" id="UP000553756">
    <property type="component" value="Unassembled WGS sequence"/>
</dbReference>
<protein>
    <submittedName>
        <fullName evidence="2">Uncharacterized protein</fullName>
    </submittedName>
</protein>
<sequence length="50" mass="5505">MRNLGEEPRGGSNIWLMAVIVICLAPSVDSTMADIVVMALAVWTMRNSRQ</sequence>
<keyword evidence="3" id="KW-1185">Reference proteome</keyword>
<reference evidence="2 3" key="1">
    <citation type="submission" date="2020-02" db="EMBL/GenBank/DDBJ databases">
        <title>Characterization of phylogenetic diversity of novel bifidobacterial species isolated in Czech ZOOs.</title>
        <authorList>
            <person name="Lugli G.A."/>
            <person name="Vera N.B."/>
            <person name="Ventura M."/>
        </authorList>
    </citation>
    <scope>NUCLEOTIDE SEQUENCE [LARGE SCALE GENOMIC DNA]</scope>
    <source>
        <strain evidence="2 3">DSM 109963</strain>
    </source>
</reference>
<evidence type="ECO:0000256" key="1">
    <source>
        <dbReference type="SAM" id="Phobius"/>
    </source>
</evidence>
<gene>
    <name evidence="2" type="ORF">G1C94_0492</name>
</gene>